<evidence type="ECO:0000256" key="3">
    <source>
        <dbReference type="ARBA" id="ARBA00022840"/>
    </source>
</evidence>
<evidence type="ECO:0000259" key="6">
    <source>
        <dbReference type="PROSITE" id="PS50893"/>
    </source>
</evidence>
<dbReference type="InterPro" id="IPR003439">
    <property type="entry name" value="ABC_transporter-like_ATP-bd"/>
</dbReference>
<evidence type="ECO:0000256" key="2">
    <source>
        <dbReference type="ARBA" id="ARBA00022741"/>
    </source>
</evidence>
<dbReference type="PROSITE" id="PS00211">
    <property type="entry name" value="ABC_TRANSPORTER_1"/>
    <property type="match status" value="1"/>
</dbReference>
<dbReference type="SUPFAM" id="SSF52540">
    <property type="entry name" value="P-loop containing nucleoside triphosphate hydrolases"/>
    <property type="match status" value="1"/>
</dbReference>
<evidence type="ECO:0000313" key="8">
    <source>
        <dbReference type="Proteomes" id="UP000005801"/>
    </source>
</evidence>
<evidence type="ECO:0000256" key="4">
    <source>
        <dbReference type="ARBA" id="ARBA00022967"/>
    </source>
</evidence>
<keyword evidence="2" id="KW-0547">Nucleotide-binding</keyword>
<sequence length="260" mass="28020">MSELRGEGLGLRAPKSERWLVRGLDLRIATGAVTVLVGPNGSGKTTLMRALLGLTAPAQGRVLLDGAPLTAHPRRHRARTLAWLPQRTALPWGMAVESLVALGRTPHLSALSGPGDGDRRAVESALERVGVAHLRRRDARTLSGGELQRVLLARLLATEAPVLILDEPTTALDVGHALDLLELVRSLAHESGRAVFMSLHELDWARRYGDQAVLLRGDAEGGHASGAADTVLDPESLAQVFDVDVELREDRLRFSPRARS</sequence>
<proteinExistence type="predicted"/>
<dbReference type="SMART" id="SM00382">
    <property type="entry name" value="AAA"/>
    <property type="match status" value="1"/>
</dbReference>
<keyword evidence="8" id="KW-1185">Reference proteome</keyword>
<dbReference type="PANTHER" id="PTHR42794:SF1">
    <property type="entry name" value="HEMIN IMPORT ATP-BINDING PROTEIN HMUV"/>
    <property type="match status" value="1"/>
</dbReference>
<dbReference type="CDD" id="cd03214">
    <property type="entry name" value="ABC_Iron-Siderophores_B12_Hemin"/>
    <property type="match status" value="1"/>
</dbReference>
<dbReference type="eggNOG" id="COG1120">
    <property type="taxonomic scope" value="Bacteria"/>
</dbReference>
<dbReference type="EMBL" id="ABCS01000048">
    <property type="protein sequence ID" value="EDM77320.1"/>
    <property type="molecule type" value="Genomic_DNA"/>
</dbReference>
<dbReference type="RefSeq" id="WP_006973537.1">
    <property type="nucleotide sequence ID" value="NZ_ABCS01000048.1"/>
</dbReference>
<reference evidence="7 8" key="1">
    <citation type="submission" date="2007-06" db="EMBL/GenBank/DDBJ databases">
        <authorList>
            <person name="Shimkets L."/>
            <person name="Ferriera S."/>
            <person name="Johnson J."/>
            <person name="Kravitz S."/>
            <person name="Beeson K."/>
            <person name="Sutton G."/>
            <person name="Rogers Y.-H."/>
            <person name="Friedman R."/>
            <person name="Frazier M."/>
            <person name="Venter J.C."/>
        </authorList>
    </citation>
    <scope>NUCLEOTIDE SEQUENCE [LARGE SCALE GENOMIC DNA]</scope>
    <source>
        <strain evidence="7 8">SIR-1</strain>
    </source>
</reference>
<evidence type="ECO:0000313" key="7">
    <source>
        <dbReference type="EMBL" id="EDM77320.1"/>
    </source>
</evidence>
<dbReference type="GO" id="GO:0005524">
    <property type="term" value="F:ATP binding"/>
    <property type="evidence" value="ECO:0007669"/>
    <property type="project" value="UniProtKB-KW"/>
</dbReference>
<dbReference type="Proteomes" id="UP000005801">
    <property type="component" value="Unassembled WGS sequence"/>
</dbReference>
<accession>A6G9Z5</accession>
<evidence type="ECO:0000256" key="1">
    <source>
        <dbReference type="ARBA" id="ARBA00022448"/>
    </source>
</evidence>
<dbReference type="GO" id="GO:0016887">
    <property type="term" value="F:ATP hydrolysis activity"/>
    <property type="evidence" value="ECO:0007669"/>
    <property type="project" value="InterPro"/>
</dbReference>
<comment type="function">
    <text evidence="5">Part of the ABC transporter complex HmuTUV involved in hemin import. Responsible for energy coupling to the transport system.</text>
</comment>
<organism evidence="7 8">
    <name type="scientific">Plesiocystis pacifica SIR-1</name>
    <dbReference type="NCBI Taxonomy" id="391625"/>
    <lineage>
        <taxon>Bacteria</taxon>
        <taxon>Pseudomonadati</taxon>
        <taxon>Myxococcota</taxon>
        <taxon>Polyangia</taxon>
        <taxon>Nannocystales</taxon>
        <taxon>Nannocystaceae</taxon>
        <taxon>Plesiocystis</taxon>
    </lineage>
</organism>
<feature type="domain" description="ABC transporter" evidence="6">
    <location>
        <begin position="4"/>
        <end position="242"/>
    </location>
</feature>
<dbReference type="Gene3D" id="3.40.50.300">
    <property type="entry name" value="P-loop containing nucleotide triphosphate hydrolases"/>
    <property type="match status" value="1"/>
</dbReference>
<dbReference type="PANTHER" id="PTHR42794">
    <property type="entry name" value="HEMIN IMPORT ATP-BINDING PROTEIN HMUV"/>
    <property type="match status" value="1"/>
</dbReference>
<keyword evidence="3 7" id="KW-0067">ATP-binding</keyword>
<dbReference type="InterPro" id="IPR017871">
    <property type="entry name" value="ABC_transporter-like_CS"/>
</dbReference>
<evidence type="ECO:0000256" key="5">
    <source>
        <dbReference type="ARBA" id="ARBA00037066"/>
    </source>
</evidence>
<dbReference type="InterPro" id="IPR003593">
    <property type="entry name" value="AAA+_ATPase"/>
</dbReference>
<dbReference type="AlphaFoldDB" id="A6G9Z5"/>
<dbReference type="STRING" id="391625.PPSIR1_26423"/>
<dbReference type="FunFam" id="3.40.50.300:FF:000134">
    <property type="entry name" value="Iron-enterobactin ABC transporter ATP-binding protein"/>
    <property type="match status" value="1"/>
</dbReference>
<dbReference type="InterPro" id="IPR027417">
    <property type="entry name" value="P-loop_NTPase"/>
</dbReference>
<gene>
    <name evidence="7" type="ORF">PPSIR1_26423</name>
</gene>
<comment type="caution">
    <text evidence="7">The sequence shown here is derived from an EMBL/GenBank/DDBJ whole genome shotgun (WGS) entry which is preliminary data.</text>
</comment>
<keyword evidence="4" id="KW-1278">Translocase</keyword>
<dbReference type="Pfam" id="PF00005">
    <property type="entry name" value="ABC_tran"/>
    <property type="match status" value="1"/>
</dbReference>
<name>A6G9Z5_9BACT</name>
<dbReference type="PROSITE" id="PS50893">
    <property type="entry name" value="ABC_TRANSPORTER_2"/>
    <property type="match status" value="1"/>
</dbReference>
<protein>
    <submittedName>
        <fullName evidence="7">Iron (III) ABC transporter ATP-binding protein</fullName>
    </submittedName>
</protein>
<keyword evidence="1" id="KW-0813">Transport</keyword>